<evidence type="ECO:0000256" key="1">
    <source>
        <dbReference type="ARBA" id="ARBA00004651"/>
    </source>
</evidence>
<keyword evidence="6" id="KW-0547">Nucleotide-binding</keyword>
<dbReference type="PROSITE" id="PS50893">
    <property type="entry name" value="ABC_TRANSPORTER_2"/>
    <property type="match status" value="4"/>
</dbReference>
<proteinExistence type="inferred from homology"/>
<dbReference type="InterPro" id="IPR003439">
    <property type="entry name" value="ABC_transporter-like_ATP-bd"/>
</dbReference>
<dbReference type="Pfam" id="PF00005">
    <property type="entry name" value="ABC_tran"/>
    <property type="match status" value="4"/>
</dbReference>
<feature type="domain" description="ABC transporter" evidence="13">
    <location>
        <begin position="1002"/>
        <end position="1239"/>
    </location>
</feature>
<feature type="transmembrane region" description="Helical" evidence="12">
    <location>
        <begin position="188"/>
        <end position="207"/>
    </location>
</feature>
<dbReference type="SUPFAM" id="SSF52540">
    <property type="entry name" value="P-loop containing nucleoside triphosphate hydrolases"/>
    <property type="match status" value="4"/>
</dbReference>
<dbReference type="FunFam" id="1.20.1560.10:FF:000029">
    <property type="entry name" value="ABC transporter B family member 1"/>
    <property type="match status" value="1"/>
</dbReference>
<dbReference type="NCBIfam" id="NF010167">
    <property type="entry name" value="PRK13648.1"/>
    <property type="match status" value="4"/>
</dbReference>
<dbReference type="Pfam" id="PF00664">
    <property type="entry name" value="ABC_membrane"/>
    <property type="match status" value="4"/>
</dbReference>
<dbReference type="CDD" id="cd18577">
    <property type="entry name" value="ABC_6TM_Pgp_ABCB1_D1_like"/>
    <property type="match status" value="2"/>
</dbReference>
<evidence type="ECO:0000313" key="16">
    <source>
        <dbReference type="Proteomes" id="UP000236630"/>
    </source>
</evidence>
<evidence type="ECO:0000256" key="6">
    <source>
        <dbReference type="ARBA" id="ARBA00022741"/>
    </source>
</evidence>
<dbReference type="InterPro" id="IPR036640">
    <property type="entry name" value="ABC1_TM_sf"/>
</dbReference>
<feature type="region of interest" description="Disordered" evidence="11">
    <location>
        <begin position="1820"/>
        <end position="1851"/>
    </location>
</feature>
<evidence type="ECO:0000256" key="9">
    <source>
        <dbReference type="ARBA" id="ARBA00023136"/>
    </source>
</evidence>
<dbReference type="InterPro" id="IPR003593">
    <property type="entry name" value="AAA+_ATPase"/>
</dbReference>
<feature type="domain" description="ABC transporter" evidence="13">
    <location>
        <begin position="1545"/>
        <end position="1781"/>
    </location>
</feature>
<comment type="caution">
    <text evidence="15">The sequence shown here is derived from an EMBL/GenBank/DDBJ whole genome shotgun (WGS) entry which is preliminary data.</text>
</comment>
<dbReference type="EMBL" id="BDQV01000032">
    <property type="protein sequence ID" value="GAY46367.1"/>
    <property type="molecule type" value="Genomic_DNA"/>
</dbReference>
<dbReference type="InterPro" id="IPR027417">
    <property type="entry name" value="P-loop_NTPase"/>
</dbReference>
<feature type="transmembrane region" description="Helical" evidence="12">
    <location>
        <begin position="163"/>
        <end position="182"/>
    </location>
</feature>
<sequence length="2430" mass="266024">MSGEKKARGSSEVTKTKNGSFRSIFMHADGVDMFFMVLGYIGAIGDGFSTPLVLFLTSKFMNNIGDVSNVPIDVFTHNINKNTVHLLYLALGSWVACFLEGYCWTRTGERQATRMRARYLKAVLRQDVGYFDLHVTSTAEVITSVSNDSLVIQDVISEKLPNFVMNASLFFGCYLVAFLMLWRLAIVGFPFVVLLVIPGFMYGRTLMSLARKMRDEYNKAGTIAEQAISSIRTVYAFVGESKTSIEFSSALQGSVQLGLKQGLAKGLAIGSNGVTFGIWSFLCYYGSRMVMYHGAQGGTVFAVGASIAVGGLALGAGLPNLKYFSEAMAAGERIMEMIKRVPKIDSDSMEGEILENVLGEVEFKCVQFAYPSRPESIIFKDFCLTIPAGKTVALVGGSGSGKSTVIALLQRFYAPLGGEIILDGVSIDKLQLKWLRSQMGLVSQEPALFATSIKENILFGKEDASMEEVIEAAKTSNAHNFIRQLPQQYDTQVGERGVQMSGGQKQRIAIARAIIKAPRILLLDEATSALDSESERVVQEALDKAVVGRTTIIIAHRLSTIRNADVIAVVQDGQVMETGSHDELIQAESGLYTSLVRLQTTTPDDNNNATMHSLASKSSNMDMNSTSSRRLSIVSLSSSANSFAQGRGASQSNEEDIKKLPVPSFRRLVALNAPEWKQATLGCVGATLFGAVQPIYAFAMGSMISVYFLTDHDEIKKKTSIYAFCFLGLAVFTLVINIIQHYNFAYMGEHLTKRIRERMLSKIFTFEVGWFDQDENSSGAICSRLAKDANVVRSLVGDRTALLVQTISAVIIAFTMGLFIAWRLALVMIAVQPLVIICFYARRVLLRSMSNKAIKAQAESSKLAAEAVSNLRTITAFSSQHRILKMLEKAQQGPRRESIRQSWYAGIGLAFSQSLASCTWALDFWYGGRLVADGYISSKALFETFMILVSTGRVIADAGSMTTDFAKGSDAVGSVFAVMDRYTKIEPEDPEGHQPERITGNIELQNVHFAYPARPDVMIFEGFSIKIEAGKSTALVGQSGSGKSTIIGLIERFYDPLKGDVKIDDRDIRSYHLRSLRRHIALVSQEPTLFAGTIRENIAYGASDEIDESEIVEAAKAANAHDFIAGLNEGYDTWCGDRGLQLSGGQKQRIAIARAILKNPAVLLLDEATSALDSQSEKVVQEALERLMVGRTSVVVAHRLSTIQNCDIIAVLDKGHVAEKGTHQSLLAMGPTGAYYSLVKKNNNNGSFLSIFMHADRLDMFLMVLGFIGAMADGFSTPLLTLVMARLMNTVGNASNLTTDEFTHKLYYAYCWTRTGERQATRMRAIYLKAVLRQEVGYFDLCATSTAEIISSVSNDTLIIQDVISEKLVIVGLPCVVLLVVLGLTYGRTLMVVARKMREEYNKADTIVEQAISSVRTVYAFVGESKTINEFSSALQDSVKLGLKQGLGKGFASGINAITYAIWSFLAYYGGRLVMYHGAKGGFVFAAGTTIVVSGQALGAGLSNLKYISEATSAGEHIRDVIKRVPDIDSENMEGEILEKFLGEVEFRNVVFAYPSRPETIIFKDFCLKVPAGNTVALVGGSGSGKSTVVSLLQRFYRPLGGEILLDGVPIDKLQLKWLRSQMGLVSQEPALFATSIKENILFGKEDASMEEIIEAAKASNAHNFICQLPQQYDTQVGERGVQMSGGQKQRIAIARAIIKSPRILLLDEATSALDSESERVVQEALENAAVGRTTIVIAHRLSTIRSADVIVVIQNGEVMETGSHDVLIQDENGLYTALVNLHQTEKANTNPEEKSNMNLNNANLHSLSVISNLADENSASSCRSRNSFSPSRAYSEDDNRKENNSEEHNNKLTAPSFRRLLALNIPEWKQASLGCLSAVLFGAVQPVYAFAMGSMISVYFLKDHDEIKEKTRFYSLCFFGLSIFSFLTNVCQQYYFAYMGEYLTKRIRENMLSKILTFEVGWFDQDENSSGAICSRLAKDANVVRSLVGDRVALLVQTFSSITIAFTMSLIISWRLALVIIAVQPLVIVCLYGKEVLLKSMSKKVIKAQDESSKLAAEAVSNLRTINAFSSQERILKMLEKAQEAPRREGVRQSWIAGVCLAFSRALVSCVVALAFWYGGRLVGRGYIDGKSLFEIFLVLVSTGKVIADAGTMTTDIAKGSDAVASVFAVLDRHTKIDPDDLNGYQPEKIIGHIELEDVHFAYPARPNVMIFKGFSINIEAKKSTALVGQSGSGKSTIIGLIERFYDPLKGVVKIDGRDIRSHHLRSLRRHIALVSQEPALFAASDKIDESEIIEAAKAANAHDFIAGLSEGYDTWCGDRGLQLSGGQKQRIAIARAILKNPAVLLLDEATSALDSQSEKLVQEALERLMVGRTSVVVAHRLSTIQNCDMIAVLEQGRVVEEGSHESLLAKGPAGAYYSLVSLQTAEQN</sequence>
<dbReference type="Gene3D" id="1.20.1560.10">
    <property type="entry name" value="ABC transporter type 1, transmembrane domain"/>
    <property type="match status" value="3"/>
</dbReference>
<dbReference type="STRING" id="55188.A0A2H5P1V6"/>
<dbReference type="GO" id="GO:0005524">
    <property type="term" value="F:ATP binding"/>
    <property type="evidence" value="ECO:0007669"/>
    <property type="project" value="UniProtKB-KW"/>
</dbReference>
<feature type="transmembrane region" description="Helical" evidence="12">
    <location>
        <begin position="1368"/>
        <end position="1387"/>
    </location>
</feature>
<evidence type="ECO:0000256" key="3">
    <source>
        <dbReference type="ARBA" id="ARBA00022448"/>
    </source>
</evidence>
<evidence type="ECO:0000256" key="7">
    <source>
        <dbReference type="ARBA" id="ARBA00022840"/>
    </source>
</evidence>
<dbReference type="PANTHER" id="PTHR45136">
    <property type="entry name" value="ABC TRANSPORTER DOMAIN-CONTAINING PROTEIN"/>
    <property type="match status" value="1"/>
</dbReference>
<evidence type="ECO:0000256" key="10">
    <source>
        <dbReference type="ARBA" id="ARBA00023180"/>
    </source>
</evidence>
<feature type="domain" description="ABC transmembrane type-1" evidence="14">
    <location>
        <begin position="681"/>
        <end position="967"/>
    </location>
</feature>
<feature type="domain" description="ABC transporter" evidence="13">
    <location>
        <begin position="2195"/>
        <end position="2422"/>
    </location>
</feature>
<keyword evidence="3" id="KW-0813">Transport</keyword>
<feature type="transmembrane region" description="Helical" evidence="12">
    <location>
        <begin position="802"/>
        <end position="820"/>
    </location>
</feature>
<feature type="transmembrane region" description="Helical" evidence="12">
    <location>
        <begin position="299"/>
        <end position="318"/>
    </location>
</feature>
<evidence type="ECO:0008006" key="17">
    <source>
        <dbReference type="Google" id="ProtNLM"/>
    </source>
</evidence>
<dbReference type="GO" id="GO:0140359">
    <property type="term" value="F:ABC-type transporter activity"/>
    <property type="evidence" value="ECO:0007669"/>
    <property type="project" value="InterPro"/>
</dbReference>
<dbReference type="CDD" id="cd18578">
    <property type="entry name" value="ABC_6TM_Pgp_ABCB1_D2_like"/>
    <property type="match status" value="2"/>
</dbReference>
<comment type="similarity">
    <text evidence="2">Belongs to the ABC transporter superfamily. ABCB family. Multidrug resistance exporter (TC 3.A.1.201) subfamily.</text>
</comment>
<feature type="transmembrane region" description="Helical" evidence="12">
    <location>
        <begin position="1450"/>
        <end position="1470"/>
    </location>
</feature>
<feature type="domain" description="ABC transmembrane type-1" evidence="14">
    <location>
        <begin position="1874"/>
        <end position="2160"/>
    </location>
</feature>
<dbReference type="InterPro" id="IPR011527">
    <property type="entry name" value="ABC1_TM_dom"/>
</dbReference>
<keyword evidence="10" id="KW-0325">Glycoprotein</keyword>
<feature type="transmembrane region" description="Helical" evidence="12">
    <location>
        <begin position="1879"/>
        <end position="1902"/>
    </location>
</feature>
<feature type="transmembrane region" description="Helical" evidence="12">
    <location>
        <begin position="1260"/>
        <end position="1285"/>
    </location>
</feature>
<dbReference type="SMART" id="SM00382">
    <property type="entry name" value="AAA"/>
    <property type="match status" value="4"/>
</dbReference>
<evidence type="ECO:0000256" key="11">
    <source>
        <dbReference type="SAM" id="MobiDB-lite"/>
    </source>
</evidence>
<keyword evidence="4 12" id="KW-0812">Transmembrane</keyword>
<feature type="transmembrane region" description="Helical" evidence="12">
    <location>
        <begin position="826"/>
        <end position="845"/>
    </location>
</feature>
<gene>
    <name evidence="15" type="ORF">CUMW_096510</name>
</gene>
<dbReference type="PROSITE" id="PS00211">
    <property type="entry name" value="ABC_TRANSPORTER_1"/>
    <property type="match status" value="4"/>
</dbReference>
<feature type="compositionally biased region" description="Basic and acidic residues" evidence="11">
    <location>
        <begin position="1835"/>
        <end position="1851"/>
    </location>
</feature>
<dbReference type="PANTHER" id="PTHR45136:SF2">
    <property type="entry name" value="ABC TRANSPORTER DOMAIN-CONTAINING PROTEIN"/>
    <property type="match status" value="1"/>
</dbReference>
<dbReference type="FunFam" id="1.20.1560.10:FF:000126">
    <property type="entry name" value="Putative ABC transporter B family member 8"/>
    <property type="match status" value="2"/>
</dbReference>
<feature type="domain" description="ABC transmembrane type-1" evidence="14">
    <location>
        <begin position="1308"/>
        <end position="1510"/>
    </location>
</feature>
<keyword evidence="9 12" id="KW-0472">Membrane</keyword>
<name>A0A2H5P1V6_CITUN</name>
<evidence type="ECO:0000256" key="12">
    <source>
        <dbReference type="SAM" id="Phobius"/>
    </source>
</evidence>
<evidence type="ECO:0000256" key="5">
    <source>
        <dbReference type="ARBA" id="ARBA00022737"/>
    </source>
</evidence>
<keyword evidence="8 12" id="KW-1133">Transmembrane helix</keyword>
<feature type="transmembrane region" description="Helical" evidence="12">
    <location>
        <begin position="33"/>
        <end position="56"/>
    </location>
</feature>
<dbReference type="FunFam" id="3.40.50.300:FF:000205">
    <property type="entry name" value="ABC transporter B family member 4"/>
    <property type="match status" value="4"/>
</dbReference>
<feature type="transmembrane region" description="Helical" evidence="12">
    <location>
        <begin position="2096"/>
        <end position="2119"/>
    </location>
</feature>
<feature type="transmembrane region" description="Helical" evidence="12">
    <location>
        <begin position="86"/>
        <end position="105"/>
    </location>
</feature>
<feature type="domain" description="ABC transporter" evidence="13">
    <location>
        <begin position="361"/>
        <end position="597"/>
    </location>
</feature>
<dbReference type="Gene3D" id="3.40.50.300">
    <property type="entry name" value="P-loop containing nucleotide triphosphate hydrolases"/>
    <property type="match status" value="4"/>
</dbReference>
<dbReference type="PROSITE" id="PS50929">
    <property type="entry name" value="ABC_TM1F"/>
    <property type="match status" value="4"/>
</dbReference>
<keyword evidence="16" id="KW-1185">Reference proteome</keyword>
<feature type="domain" description="ABC transmembrane type-1" evidence="14">
    <location>
        <begin position="37"/>
        <end position="326"/>
    </location>
</feature>
<dbReference type="GO" id="GO:0016887">
    <property type="term" value="F:ATP hydrolysis activity"/>
    <property type="evidence" value="ECO:0007669"/>
    <property type="project" value="InterPro"/>
</dbReference>
<dbReference type="InterPro" id="IPR017871">
    <property type="entry name" value="ABC_transporter-like_CS"/>
</dbReference>
<accession>A0A2H5P1V6</accession>
<reference evidence="15 16" key="1">
    <citation type="journal article" date="2017" name="Front. Genet.">
        <title>Draft sequencing of the heterozygous diploid genome of Satsuma (Citrus unshiu Marc.) using a hybrid assembly approach.</title>
        <authorList>
            <person name="Shimizu T."/>
            <person name="Tanizawa Y."/>
            <person name="Mochizuki T."/>
            <person name="Nagasaki H."/>
            <person name="Yoshioka T."/>
            <person name="Toyoda A."/>
            <person name="Fujiyama A."/>
            <person name="Kaminuma E."/>
            <person name="Nakamura Y."/>
        </authorList>
    </citation>
    <scope>NUCLEOTIDE SEQUENCE [LARGE SCALE GENOMIC DNA]</scope>
    <source>
        <strain evidence="16">cv. Miyagawa wase</strain>
    </source>
</reference>
<feature type="transmembrane region" description="Helical" evidence="12">
    <location>
        <begin position="686"/>
        <end position="709"/>
    </location>
</feature>
<evidence type="ECO:0000256" key="4">
    <source>
        <dbReference type="ARBA" id="ARBA00022692"/>
    </source>
</evidence>
<comment type="subcellular location">
    <subcellularLocation>
        <location evidence="1">Cell membrane</location>
        <topology evidence="1">Multi-pass membrane protein</topology>
    </subcellularLocation>
</comment>
<organism evidence="15 16">
    <name type="scientific">Citrus unshiu</name>
    <name type="common">Satsuma mandarin</name>
    <name type="synonym">Citrus nobilis var. unshiu</name>
    <dbReference type="NCBI Taxonomy" id="55188"/>
    <lineage>
        <taxon>Eukaryota</taxon>
        <taxon>Viridiplantae</taxon>
        <taxon>Streptophyta</taxon>
        <taxon>Embryophyta</taxon>
        <taxon>Tracheophyta</taxon>
        <taxon>Spermatophyta</taxon>
        <taxon>Magnoliopsida</taxon>
        <taxon>eudicotyledons</taxon>
        <taxon>Gunneridae</taxon>
        <taxon>Pentapetalae</taxon>
        <taxon>rosids</taxon>
        <taxon>malvids</taxon>
        <taxon>Sapindales</taxon>
        <taxon>Rutaceae</taxon>
        <taxon>Aurantioideae</taxon>
        <taxon>Citrus</taxon>
    </lineage>
</organism>
<evidence type="ECO:0000259" key="13">
    <source>
        <dbReference type="PROSITE" id="PS50893"/>
    </source>
</evidence>
<protein>
    <recommendedName>
        <fullName evidence="17">ABC transporter B family member 15-like</fullName>
    </recommendedName>
</protein>
<dbReference type="GO" id="GO:0005886">
    <property type="term" value="C:plasma membrane"/>
    <property type="evidence" value="ECO:0007669"/>
    <property type="project" value="UniProtKB-SubCell"/>
</dbReference>
<feature type="transmembrane region" description="Helical" evidence="12">
    <location>
        <begin position="2019"/>
        <end position="2038"/>
    </location>
</feature>
<dbReference type="Proteomes" id="UP000236630">
    <property type="component" value="Unassembled WGS sequence"/>
</dbReference>
<evidence type="ECO:0000259" key="14">
    <source>
        <dbReference type="PROSITE" id="PS50929"/>
    </source>
</evidence>
<feature type="transmembrane region" description="Helical" evidence="12">
    <location>
        <begin position="1914"/>
        <end position="1939"/>
    </location>
</feature>
<dbReference type="CDD" id="cd03249">
    <property type="entry name" value="ABC_MTABC3_MDL1_MDL2"/>
    <property type="match status" value="4"/>
</dbReference>
<keyword evidence="7" id="KW-0067">ATP-binding</keyword>
<evidence type="ECO:0000256" key="2">
    <source>
        <dbReference type="ARBA" id="ARBA00007577"/>
    </source>
</evidence>
<feature type="compositionally biased region" description="Low complexity" evidence="11">
    <location>
        <begin position="1820"/>
        <end position="1833"/>
    </location>
</feature>
<feature type="transmembrane region" description="Helical" evidence="12">
    <location>
        <begin position="1482"/>
        <end position="1502"/>
    </location>
</feature>
<feature type="transmembrane region" description="Helical" evidence="12">
    <location>
        <begin position="721"/>
        <end position="739"/>
    </location>
</feature>
<evidence type="ECO:0000313" key="15">
    <source>
        <dbReference type="EMBL" id="GAY46367.1"/>
    </source>
</evidence>
<keyword evidence="5" id="KW-0677">Repeat</keyword>
<evidence type="ECO:0000256" key="8">
    <source>
        <dbReference type="ARBA" id="ARBA00022989"/>
    </source>
</evidence>
<dbReference type="SUPFAM" id="SSF90123">
    <property type="entry name" value="ABC transporter transmembrane region"/>
    <property type="match status" value="4"/>
</dbReference>